<comment type="caution">
    <text evidence="2">The sequence shown here is derived from an EMBL/GenBank/DDBJ whole genome shotgun (WGS) entry which is preliminary data.</text>
</comment>
<dbReference type="AlphaFoldDB" id="A0A0R1SGP0"/>
<sequence>MSFISILDVANWFLAKEPMTAKKLQKMCYYAYAWSLVILDKPIFNDTKFEAWKDGPASPKLYHKYKNAGWNPINPQGDRPTFKPQIEGLLEQVWATYGDKRDHQLESLSKSEMPWQNTRKGLSYYKASKQVLADQDMKDYYRKIFDN</sequence>
<evidence type="ECO:0000313" key="2">
    <source>
        <dbReference type="EMBL" id="KRL67790.1"/>
    </source>
</evidence>
<dbReference type="InterPro" id="IPR025272">
    <property type="entry name" value="SocA_Panacea"/>
</dbReference>
<dbReference type="Proteomes" id="UP000052013">
    <property type="component" value="Unassembled WGS sequence"/>
</dbReference>
<feature type="domain" description="Antitoxin SocA-like Panacea" evidence="1">
    <location>
        <begin position="24"/>
        <end position="116"/>
    </location>
</feature>
<dbReference type="RefSeq" id="WP_057864237.1">
    <property type="nucleotide sequence ID" value="NZ_AZEY01000029.1"/>
</dbReference>
<evidence type="ECO:0000313" key="3">
    <source>
        <dbReference type="Proteomes" id="UP000052013"/>
    </source>
</evidence>
<protein>
    <recommendedName>
        <fullName evidence="1">Antitoxin SocA-like Panacea domain-containing protein</fullName>
    </recommendedName>
</protein>
<proteinExistence type="predicted"/>
<evidence type="ECO:0000259" key="1">
    <source>
        <dbReference type="Pfam" id="PF13274"/>
    </source>
</evidence>
<dbReference type="EMBL" id="AZEY01000029">
    <property type="protein sequence ID" value="KRL67790.1"/>
    <property type="molecule type" value="Genomic_DNA"/>
</dbReference>
<accession>A0A0R1SGP0</accession>
<reference evidence="2 3" key="1">
    <citation type="journal article" date="2015" name="Genome Announc.">
        <title>Expanding the biotechnology potential of lactobacilli through comparative genomics of 213 strains and associated genera.</title>
        <authorList>
            <person name="Sun Z."/>
            <person name="Harris H.M."/>
            <person name="McCann A."/>
            <person name="Guo C."/>
            <person name="Argimon S."/>
            <person name="Zhang W."/>
            <person name="Yang X."/>
            <person name="Jeffery I.B."/>
            <person name="Cooney J.C."/>
            <person name="Kagawa T.F."/>
            <person name="Liu W."/>
            <person name="Song Y."/>
            <person name="Salvetti E."/>
            <person name="Wrobel A."/>
            <person name="Rasinkangas P."/>
            <person name="Parkhill J."/>
            <person name="Rea M.C."/>
            <person name="O'Sullivan O."/>
            <person name="Ritari J."/>
            <person name="Douillard F.P."/>
            <person name="Paul Ross R."/>
            <person name="Yang R."/>
            <person name="Briner A.E."/>
            <person name="Felis G.E."/>
            <person name="de Vos W.M."/>
            <person name="Barrangou R."/>
            <person name="Klaenhammer T.R."/>
            <person name="Caufield P.W."/>
            <person name="Cui Y."/>
            <person name="Zhang H."/>
            <person name="O'Toole P.W."/>
        </authorList>
    </citation>
    <scope>NUCLEOTIDE SEQUENCE [LARGE SCALE GENOMIC DNA]</scope>
    <source>
        <strain evidence="2 3">DSM 14421</strain>
    </source>
</reference>
<dbReference type="Pfam" id="PF13274">
    <property type="entry name" value="SocA_Panacea"/>
    <property type="match status" value="1"/>
</dbReference>
<gene>
    <name evidence="2" type="ORF">FC85_GL002649</name>
</gene>
<dbReference type="PATRIC" id="fig|1423739.3.peg.2746"/>
<name>A0A0R1SGP0_9LACO</name>
<organism evidence="2 3">
    <name type="scientific">Lentilactobacillus diolivorans DSM 14421</name>
    <dbReference type="NCBI Taxonomy" id="1423739"/>
    <lineage>
        <taxon>Bacteria</taxon>
        <taxon>Bacillati</taxon>
        <taxon>Bacillota</taxon>
        <taxon>Bacilli</taxon>
        <taxon>Lactobacillales</taxon>
        <taxon>Lactobacillaceae</taxon>
        <taxon>Lentilactobacillus</taxon>
    </lineage>
</organism>